<evidence type="ECO:0000256" key="2">
    <source>
        <dbReference type="ARBA" id="ARBA00005695"/>
    </source>
</evidence>
<keyword evidence="4 5" id="KW-0732">Signal</keyword>
<evidence type="ECO:0000313" key="8">
    <source>
        <dbReference type="Proteomes" id="UP000581135"/>
    </source>
</evidence>
<dbReference type="Proteomes" id="UP000581135">
    <property type="component" value="Unassembled WGS sequence"/>
</dbReference>
<dbReference type="SUPFAM" id="SSF53850">
    <property type="entry name" value="Periplasmic binding protein-like II"/>
    <property type="match status" value="1"/>
</dbReference>
<dbReference type="EMBL" id="JACHXA010000001">
    <property type="protein sequence ID" value="MBB3064243.1"/>
    <property type="molecule type" value="Genomic_DNA"/>
</dbReference>
<reference evidence="7 8" key="1">
    <citation type="submission" date="2020-08" db="EMBL/GenBank/DDBJ databases">
        <title>Genomic Encyclopedia of Type Strains, Phase III (KMG-III): the genomes of soil and plant-associated and newly described type strains.</title>
        <authorList>
            <person name="Whitman W."/>
        </authorList>
    </citation>
    <scope>NUCLEOTIDE SEQUENCE [LARGE SCALE GENOMIC DNA]</scope>
    <source>
        <strain evidence="7 8">CECT 8803</strain>
    </source>
</reference>
<protein>
    <submittedName>
        <fullName evidence="7">Peptide/nickel transport system substrate-binding protein</fullName>
    </submittedName>
</protein>
<feature type="chain" id="PRO_5032360794" evidence="5">
    <location>
        <begin position="30"/>
        <end position="530"/>
    </location>
</feature>
<evidence type="ECO:0000256" key="1">
    <source>
        <dbReference type="ARBA" id="ARBA00004418"/>
    </source>
</evidence>
<accession>A0A839STK5</accession>
<dbReference type="RefSeq" id="WP_183415042.1">
    <property type="nucleotide sequence ID" value="NZ_JACHXA010000001.1"/>
</dbReference>
<evidence type="ECO:0000259" key="6">
    <source>
        <dbReference type="Pfam" id="PF00496"/>
    </source>
</evidence>
<dbReference type="AlphaFoldDB" id="A0A839STK5"/>
<comment type="similarity">
    <text evidence="2">Belongs to the bacterial solute-binding protein 5 family.</text>
</comment>
<dbReference type="PANTHER" id="PTHR30290:SF9">
    <property type="entry name" value="OLIGOPEPTIDE-BINDING PROTEIN APPA"/>
    <property type="match status" value="1"/>
</dbReference>
<dbReference type="GO" id="GO:0043190">
    <property type="term" value="C:ATP-binding cassette (ABC) transporter complex"/>
    <property type="evidence" value="ECO:0007669"/>
    <property type="project" value="InterPro"/>
</dbReference>
<evidence type="ECO:0000256" key="4">
    <source>
        <dbReference type="ARBA" id="ARBA00022729"/>
    </source>
</evidence>
<dbReference type="Pfam" id="PF00496">
    <property type="entry name" value="SBP_bac_5"/>
    <property type="match status" value="1"/>
</dbReference>
<evidence type="ECO:0000256" key="3">
    <source>
        <dbReference type="ARBA" id="ARBA00022448"/>
    </source>
</evidence>
<sequence>MKNRLLSIVGAGGLAVALSAAATMNDARAAEFKWAFSGDAQTLDPYGLSEIYTTGFQGNFYESLVRRGRNLGIEPALAESWERDGDTVWRFKLRAGVTFHNGNPFNADDVIFSFQRARGETSDVKAKIRSIAELKKVDDLTVEITTNGPSPTLLNEIADWYIMDQEWSVENGAEEAADVRKGSENYATRNANGTGPFMVVSREPDVRTVFEPNPNWWDKREHNVDKAIFTPIKSDATRVAALLSGEVDMIYPVPLQDAGRVDSSDQTKMLQGEEMRIIFFGFDQNRDELLYSNVKGKNPFKDRRVREAVYLSIDENAIADRIMEGAAKPTGSYIAPQVEGYDPSMEERPAYDLKRAKQLLTEAGYPDGFEVTLDCPNDRYVKDEDICVATATMLARVGIKTRVNAMTKTKYFGKVLDRDTSMYMMGWVPPTYDAHNVLYDFLGTKAEGGQGKWNMGDYSNPKLDALQQKIAMTVDADERRALIKEALRLAADDIAMIPLHQQTLAWGVRENVEVNQRADNVFELKTTKIK</sequence>
<dbReference type="Gene3D" id="3.40.190.10">
    <property type="entry name" value="Periplasmic binding protein-like II"/>
    <property type="match status" value="1"/>
</dbReference>
<dbReference type="InterPro" id="IPR000914">
    <property type="entry name" value="SBP_5_dom"/>
</dbReference>
<dbReference type="PANTHER" id="PTHR30290">
    <property type="entry name" value="PERIPLASMIC BINDING COMPONENT OF ABC TRANSPORTER"/>
    <property type="match status" value="1"/>
</dbReference>
<feature type="domain" description="Solute-binding protein family 5" evidence="6">
    <location>
        <begin position="73"/>
        <end position="446"/>
    </location>
</feature>
<dbReference type="Gene3D" id="3.10.105.10">
    <property type="entry name" value="Dipeptide-binding Protein, Domain 3"/>
    <property type="match status" value="1"/>
</dbReference>
<proteinExistence type="inferred from homology"/>
<dbReference type="InterPro" id="IPR030678">
    <property type="entry name" value="Peptide/Ni-bd"/>
</dbReference>
<comment type="caution">
    <text evidence="7">The sequence shown here is derived from an EMBL/GenBank/DDBJ whole genome shotgun (WGS) entry which is preliminary data.</text>
</comment>
<dbReference type="GO" id="GO:0030288">
    <property type="term" value="C:outer membrane-bounded periplasmic space"/>
    <property type="evidence" value="ECO:0007669"/>
    <property type="project" value="UniProtKB-ARBA"/>
</dbReference>
<dbReference type="GO" id="GO:1904680">
    <property type="term" value="F:peptide transmembrane transporter activity"/>
    <property type="evidence" value="ECO:0007669"/>
    <property type="project" value="TreeGrafter"/>
</dbReference>
<keyword evidence="8" id="KW-1185">Reference proteome</keyword>
<evidence type="ECO:0000256" key="5">
    <source>
        <dbReference type="SAM" id="SignalP"/>
    </source>
</evidence>
<feature type="signal peptide" evidence="5">
    <location>
        <begin position="1"/>
        <end position="29"/>
    </location>
</feature>
<name>A0A839STK5_9PROT</name>
<evidence type="ECO:0000313" key="7">
    <source>
        <dbReference type="EMBL" id="MBB3064243.1"/>
    </source>
</evidence>
<gene>
    <name evidence="7" type="ORF">FHR98_000508</name>
</gene>
<dbReference type="PIRSF" id="PIRSF002741">
    <property type="entry name" value="MppA"/>
    <property type="match status" value="1"/>
</dbReference>
<dbReference type="CDD" id="cd08498">
    <property type="entry name" value="PBP2_NikA_DppA_OppA_like_2"/>
    <property type="match status" value="1"/>
</dbReference>
<comment type="subcellular location">
    <subcellularLocation>
        <location evidence="1">Periplasm</location>
    </subcellularLocation>
</comment>
<keyword evidence="3" id="KW-0813">Transport</keyword>
<organism evidence="7 8">
    <name type="scientific">Limibacillus halophilus</name>
    <dbReference type="NCBI Taxonomy" id="1579333"/>
    <lineage>
        <taxon>Bacteria</taxon>
        <taxon>Pseudomonadati</taxon>
        <taxon>Pseudomonadota</taxon>
        <taxon>Alphaproteobacteria</taxon>
        <taxon>Rhodospirillales</taxon>
        <taxon>Rhodovibrionaceae</taxon>
        <taxon>Limibacillus</taxon>
    </lineage>
</organism>
<dbReference type="InterPro" id="IPR039424">
    <property type="entry name" value="SBP_5"/>
</dbReference>
<dbReference type="GO" id="GO:0015833">
    <property type="term" value="P:peptide transport"/>
    <property type="evidence" value="ECO:0007669"/>
    <property type="project" value="TreeGrafter"/>
</dbReference>